<organism evidence="2">
    <name type="scientific">Schaalia odontolytica</name>
    <dbReference type="NCBI Taxonomy" id="1660"/>
    <lineage>
        <taxon>Bacteria</taxon>
        <taxon>Bacillati</taxon>
        <taxon>Actinomycetota</taxon>
        <taxon>Actinomycetes</taxon>
        <taxon>Actinomycetales</taxon>
        <taxon>Actinomycetaceae</taxon>
        <taxon>Schaalia</taxon>
    </lineage>
</organism>
<keyword evidence="1" id="KW-0472">Membrane</keyword>
<sequence length="128" mass="13801">MSMPQPAGQKLGTPFGQGEAKLKRFPLFLGVIGWILVICSFLFPYMIIQDAIKSGHPEGAGWVWILIVIMWVGLIGPINILGVVLSIPSRAVQISAQQRTLNVWAIVLNVSSLALGILGFVGLFFIAG</sequence>
<dbReference type="EMBL" id="CACRSM010000002">
    <property type="protein sequence ID" value="VYS85821.1"/>
    <property type="molecule type" value="Genomic_DNA"/>
</dbReference>
<accession>A0A6N2S0K1</accession>
<keyword evidence="1" id="KW-1133">Transmembrane helix</keyword>
<evidence type="ECO:0000313" key="2">
    <source>
        <dbReference type="EMBL" id="VYS85821.1"/>
    </source>
</evidence>
<evidence type="ECO:0000256" key="1">
    <source>
        <dbReference type="SAM" id="Phobius"/>
    </source>
</evidence>
<dbReference type="AlphaFoldDB" id="A0A6N2S0K1"/>
<name>A0A6N2S0K1_9ACTO</name>
<feature type="transmembrane region" description="Helical" evidence="1">
    <location>
        <begin position="27"/>
        <end position="48"/>
    </location>
</feature>
<feature type="transmembrane region" description="Helical" evidence="1">
    <location>
        <begin position="106"/>
        <end position="127"/>
    </location>
</feature>
<reference evidence="2" key="1">
    <citation type="submission" date="2019-11" db="EMBL/GenBank/DDBJ databases">
        <authorList>
            <person name="Feng L."/>
        </authorList>
    </citation>
    <scope>NUCLEOTIDE SEQUENCE</scope>
    <source>
        <strain evidence="2">AodontolyticusLFYP35</strain>
    </source>
</reference>
<feature type="transmembrane region" description="Helical" evidence="1">
    <location>
        <begin position="60"/>
        <end position="85"/>
    </location>
</feature>
<protein>
    <submittedName>
        <fullName evidence="2">Uncharacterized protein</fullName>
    </submittedName>
</protein>
<keyword evidence="1" id="KW-0812">Transmembrane</keyword>
<gene>
    <name evidence="2" type="ORF">AOLFYP35_00584</name>
</gene>
<proteinExistence type="predicted"/>